<feature type="domain" description="NmrA-like" evidence="4">
    <location>
        <begin position="3"/>
        <end position="310"/>
    </location>
</feature>
<keyword evidence="2" id="KW-0521">NADP</keyword>
<dbReference type="InterPro" id="IPR036291">
    <property type="entry name" value="NAD(P)-bd_dom_sf"/>
</dbReference>
<accession>A0AAE0JTM1</accession>
<dbReference type="Gene3D" id="3.90.25.10">
    <property type="entry name" value="UDP-galactose 4-epimerase, domain 1"/>
    <property type="match status" value="1"/>
</dbReference>
<dbReference type="Gene3D" id="3.40.50.720">
    <property type="entry name" value="NAD(P)-binding Rossmann-like Domain"/>
    <property type="match status" value="1"/>
</dbReference>
<dbReference type="SUPFAM" id="SSF51735">
    <property type="entry name" value="NAD(P)-binding Rossmann-fold domains"/>
    <property type="match status" value="1"/>
</dbReference>
<evidence type="ECO:0000259" key="4">
    <source>
        <dbReference type="Pfam" id="PF05368"/>
    </source>
</evidence>
<dbReference type="InterPro" id="IPR008030">
    <property type="entry name" value="NmrA-like"/>
</dbReference>
<gene>
    <name evidence="5" type="ORF">B0T24DRAFT_119286</name>
</gene>
<organism evidence="5 6">
    <name type="scientific">Lasiosphaeria ovina</name>
    <dbReference type="NCBI Taxonomy" id="92902"/>
    <lineage>
        <taxon>Eukaryota</taxon>
        <taxon>Fungi</taxon>
        <taxon>Dikarya</taxon>
        <taxon>Ascomycota</taxon>
        <taxon>Pezizomycotina</taxon>
        <taxon>Sordariomycetes</taxon>
        <taxon>Sordariomycetidae</taxon>
        <taxon>Sordariales</taxon>
        <taxon>Lasiosphaeriaceae</taxon>
        <taxon>Lasiosphaeria</taxon>
    </lineage>
</organism>
<evidence type="ECO:0000313" key="5">
    <source>
        <dbReference type="EMBL" id="KAK3361322.1"/>
    </source>
</evidence>
<proteinExistence type="inferred from homology"/>
<keyword evidence="6" id="KW-1185">Reference proteome</keyword>
<dbReference type="AlphaFoldDB" id="A0AAE0JTM1"/>
<dbReference type="PANTHER" id="PTHR47706:SF4">
    <property type="entry name" value="NMRA-LIKE DOMAIN-CONTAINING PROTEIN"/>
    <property type="match status" value="1"/>
</dbReference>
<dbReference type="InterPro" id="IPR051609">
    <property type="entry name" value="NmrA/Isoflavone_reductase-like"/>
</dbReference>
<dbReference type="PANTHER" id="PTHR47706">
    <property type="entry name" value="NMRA-LIKE FAMILY PROTEIN"/>
    <property type="match status" value="1"/>
</dbReference>
<dbReference type="GO" id="GO:0016491">
    <property type="term" value="F:oxidoreductase activity"/>
    <property type="evidence" value="ECO:0007669"/>
    <property type="project" value="UniProtKB-KW"/>
</dbReference>
<sequence length="318" mass="34847">MVKIAIAGGSGPVAREIIDVLVSRGKGKHEVVVLSRKAPADGEALEGTTWVTVDYEDKSSLVKALQGVDTVLSFIAVHLDPDSSVAKRIIDAAVDAGVKRFAPSEWSASKIDLLPWYAGKGVIRQYLADLNKDKKVIEYTLFQVGAFANYLATPYKTAKYVEPNMTWWDIEKGRVLAIDPPKETVTLTTVKDVANVVALAIEYQGEWPVIGGIQGTTVTSAEVIALGEKLRGKKFTIETLSADDLRAGVWKGSWLPILNMPSITEAERLQFSQFVTGACLLSNLEASWTASDEWNKLLPDYKFANLEEFLTEVWTGKP</sequence>
<reference evidence="5" key="2">
    <citation type="submission" date="2023-06" db="EMBL/GenBank/DDBJ databases">
        <authorList>
            <consortium name="Lawrence Berkeley National Laboratory"/>
            <person name="Haridas S."/>
            <person name="Hensen N."/>
            <person name="Bonometti L."/>
            <person name="Westerberg I."/>
            <person name="Brannstrom I.O."/>
            <person name="Guillou S."/>
            <person name="Cros-Aarteil S."/>
            <person name="Calhoun S."/>
            <person name="Kuo A."/>
            <person name="Mondo S."/>
            <person name="Pangilinan J."/>
            <person name="Riley R."/>
            <person name="Labutti K."/>
            <person name="Andreopoulos B."/>
            <person name="Lipzen A."/>
            <person name="Chen C."/>
            <person name="Yanf M."/>
            <person name="Daum C."/>
            <person name="Ng V."/>
            <person name="Clum A."/>
            <person name="Steindorff A."/>
            <person name="Ohm R."/>
            <person name="Martin F."/>
            <person name="Silar P."/>
            <person name="Natvig D."/>
            <person name="Lalanne C."/>
            <person name="Gautier V."/>
            <person name="Ament-Velasquez S.L."/>
            <person name="Kruys A."/>
            <person name="Hutchinson M.I."/>
            <person name="Powell A.J."/>
            <person name="Barry K."/>
            <person name="Miller A.N."/>
            <person name="Grigoriev I.V."/>
            <person name="Debuchy R."/>
            <person name="Gladieux P."/>
            <person name="Thoren M.H."/>
            <person name="Johannesson H."/>
        </authorList>
    </citation>
    <scope>NUCLEOTIDE SEQUENCE</scope>
    <source>
        <strain evidence="5">CBS 958.72</strain>
    </source>
</reference>
<comment type="caution">
    <text evidence="5">The sequence shown here is derived from an EMBL/GenBank/DDBJ whole genome shotgun (WGS) entry which is preliminary data.</text>
</comment>
<protein>
    <submittedName>
        <fullName evidence="5">NmrA-like family protein</fullName>
    </submittedName>
</protein>
<dbReference type="Pfam" id="PF05368">
    <property type="entry name" value="NmrA"/>
    <property type="match status" value="1"/>
</dbReference>
<evidence type="ECO:0000256" key="1">
    <source>
        <dbReference type="ARBA" id="ARBA00005725"/>
    </source>
</evidence>
<dbReference type="EMBL" id="JAULSN010000012">
    <property type="protein sequence ID" value="KAK3361322.1"/>
    <property type="molecule type" value="Genomic_DNA"/>
</dbReference>
<evidence type="ECO:0000256" key="2">
    <source>
        <dbReference type="ARBA" id="ARBA00022857"/>
    </source>
</evidence>
<name>A0AAE0JTM1_9PEZI</name>
<dbReference type="Proteomes" id="UP001287356">
    <property type="component" value="Unassembled WGS sequence"/>
</dbReference>
<keyword evidence="3" id="KW-0560">Oxidoreductase</keyword>
<reference evidence="5" key="1">
    <citation type="journal article" date="2023" name="Mol. Phylogenet. Evol.">
        <title>Genome-scale phylogeny and comparative genomics of the fungal order Sordariales.</title>
        <authorList>
            <person name="Hensen N."/>
            <person name="Bonometti L."/>
            <person name="Westerberg I."/>
            <person name="Brannstrom I.O."/>
            <person name="Guillou S."/>
            <person name="Cros-Aarteil S."/>
            <person name="Calhoun S."/>
            <person name="Haridas S."/>
            <person name="Kuo A."/>
            <person name="Mondo S."/>
            <person name="Pangilinan J."/>
            <person name="Riley R."/>
            <person name="LaButti K."/>
            <person name="Andreopoulos B."/>
            <person name="Lipzen A."/>
            <person name="Chen C."/>
            <person name="Yan M."/>
            <person name="Daum C."/>
            <person name="Ng V."/>
            <person name="Clum A."/>
            <person name="Steindorff A."/>
            <person name="Ohm R.A."/>
            <person name="Martin F."/>
            <person name="Silar P."/>
            <person name="Natvig D.O."/>
            <person name="Lalanne C."/>
            <person name="Gautier V."/>
            <person name="Ament-Velasquez S.L."/>
            <person name="Kruys A."/>
            <person name="Hutchinson M.I."/>
            <person name="Powell A.J."/>
            <person name="Barry K."/>
            <person name="Miller A.N."/>
            <person name="Grigoriev I.V."/>
            <person name="Debuchy R."/>
            <person name="Gladieux P."/>
            <person name="Hiltunen Thoren M."/>
            <person name="Johannesson H."/>
        </authorList>
    </citation>
    <scope>NUCLEOTIDE SEQUENCE</scope>
    <source>
        <strain evidence="5">CBS 958.72</strain>
    </source>
</reference>
<comment type="similarity">
    <text evidence="1">Belongs to the NmrA-type oxidoreductase family. Isoflavone reductase subfamily.</text>
</comment>
<evidence type="ECO:0000256" key="3">
    <source>
        <dbReference type="ARBA" id="ARBA00023002"/>
    </source>
</evidence>
<evidence type="ECO:0000313" key="6">
    <source>
        <dbReference type="Proteomes" id="UP001287356"/>
    </source>
</evidence>